<name>A0ABT4G7F7_9BACL</name>
<evidence type="ECO:0000256" key="3">
    <source>
        <dbReference type="ARBA" id="ARBA00022722"/>
    </source>
</evidence>
<dbReference type="InterPro" id="IPR014001">
    <property type="entry name" value="Helicase_ATP-bd"/>
</dbReference>
<dbReference type="Pfam" id="PF04851">
    <property type="entry name" value="ResIII"/>
    <property type="match status" value="1"/>
</dbReference>
<dbReference type="SMART" id="SM00487">
    <property type="entry name" value="DEXDc"/>
    <property type="match status" value="1"/>
</dbReference>
<dbReference type="InterPro" id="IPR054712">
    <property type="entry name" value="Cas3-like_dom"/>
</dbReference>
<reference evidence="12 13" key="1">
    <citation type="submission" date="2022-05" db="EMBL/GenBank/DDBJ databases">
        <title>Genome Sequencing of Bee-Associated Microbes.</title>
        <authorList>
            <person name="Dunlap C."/>
        </authorList>
    </citation>
    <scope>NUCLEOTIDE SEQUENCE [LARGE SCALE GENOMIC DNA]</scope>
    <source>
        <strain evidence="12 13">NRRL B-14421</strain>
    </source>
</reference>
<dbReference type="Proteomes" id="UP001527099">
    <property type="component" value="Unassembled WGS sequence"/>
</dbReference>
<evidence type="ECO:0000256" key="4">
    <source>
        <dbReference type="ARBA" id="ARBA00022723"/>
    </source>
</evidence>
<dbReference type="RefSeq" id="WP_268613719.1">
    <property type="nucleotide sequence ID" value="NZ_JAMDMX010000009.1"/>
</dbReference>
<dbReference type="InterPro" id="IPR006483">
    <property type="entry name" value="CRISPR-assoc_Cas3_HD"/>
</dbReference>
<keyword evidence="5" id="KW-0547">Nucleotide-binding</keyword>
<evidence type="ECO:0000256" key="1">
    <source>
        <dbReference type="ARBA" id="ARBA00006847"/>
    </source>
</evidence>
<keyword evidence="4" id="KW-0479">Metal-binding</keyword>
<dbReference type="InterPro" id="IPR038257">
    <property type="entry name" value="CRISPR-assoc_Cas3_HD_sf"/>
</dbReference>
<dbReference type="NCBIfam" id="TIGR01596">
    <property type="entry name" value="cas3_HD"/>
    <property type="match status" value="1"/>
</dbReference>
<dbReference type="CDD" id="cd09641">
    <property type="entry name" value="Cas3''_I"/>
    <property type="match status" value="1"/>
</dbReference>
<dbReference type="CDD" id="cd17930">
    <property type="entry name" value="DEXHc_cas3"/>
    <property type="match status" value="1"/>
</dbReference>
<accession>A0ABT4G7F7</accession>
<dbReference type="PROSITE" id="PS51643">
    <property type="entry name" value="HD_CAS3"/>
    <property type="match status" value="1"/>
</dbReference>
<proteinExistence type="inferred from homology"/>
<evidence type="ECO:0000256" key="2">
    <source>
        <dbReference type="ARBA" id="ARBA00009046"/>
    </source>
</evidence>
<keyword evidence="9" id="KW-0051">Antiviral defense</keyword>
<evidence type="ECO:0000256" key="9">
    <source>
        <dbReference type="ARBA" id="ARBA00023118"/>
    </source>
</evidence>
<keyword evidence="3" id="KW-0540">Nuclease</keyword>
<dbReference type="InterPro" id="IPR027417">
    <property type="entry name" value="P-loop_NTPase"/>
</dbReference>
<dbReference type="SMART" id="SM00490">
    <property type="entry name" value="HELICc"/>
    <property type="match status" value="1"/>
</dbReference>
<dbReference type="InterPro" id="IPR001650">
    <property type="entry name" value="Helicase_C-like"/>
</dbReference>
<keyword evidence="13" id="KW-1185">Reference proteome</keyword>
<dbReference type="Pfam" id="PF22590">
    <property type="entry name" value="Cas3-like_C_2"/>
    <property type="match status" value="1"/>
</dbReference>
<feature type="domain" description="Helicase ATP-binding" evidence="10">
    <location>
        <begin position="276"/>
        <end position="485"/>
    </location>
</feature>
<evidence type="ECO:0000256" key="7">
    <source>
        <dbReference type="ARBA" id="ARBA00022806"/>
    </source>
</evidence>
<comment type="caution">
    <text evidence="12">The sequence shown here is derived from an EMBL/GenBank/DDBJ whole genome shotgun (WGS) entry which is preliminary data.</text>
</comment>
<sequence>MTIWLSHPEQSWESHVSGVIQLGQTFSGGISIDLFPPDFLTSLCAITAAFHDLAKTTTYFQEYIVASQSEKNKLRGKPLYRHSLLSAVCAYYVTEQYLRRIGESNDVYAMIVFITIRRHHGDLTSLEYELGNMKEELPDIQIQAKSIDWVLLEQAIIKLFYDMSKSEVLGDAFTMSTEKVLSWIDELPIKFNKQRRKLLLDQLLPKNFEFFLKTQLLFSLLIDADKSQVGIQNDAFFTKRNQLPVDAVENYAATLKRPASQLNELRNRAFQEVIGHPINLQHRIYMLTLPTGLGKTLNSLTFALKLRDRIHKESSGRILPRIIYSLPFLSIIDQNFREFEKVFESNGISLDSSILLKHHHLSEVLYDKKQNSHDVELNEWNFDTSAAKLLIEGWNSEVIVTTFIQLFHTLISHKNSSLRKFHRLAHSIILIDEFQNIPAKYWLLLRDLFKALAEKLDCRFVFLTATNPEIFAPEDVQYICEKEPYFAGLNRVTLRSYLDQPVTIESFVDQLKLDKDKSYLFIVNTIDCAKMLYQKLLEFVDEHEMTYLSTHILPFERLKRIDQIRKKTFRIVVSTQMVEAGVDIDFDVVYRDWAPMDAINQSAGRCNRNGLQMGEVNVIELVYGDGKPYASLVYGGNKKQGDPRLPITKQLLNENPVLSEEDFLGMITEYYRKVKDSVNPKESDSYIKALMDLEYTGEQRENVIPIEHFKLIDEEQSRLDVFFEYESDENLGESAEVWGKFVEVNRLKDPIERKNAFLKIRSTFYKYVIPLPRHMKNPPPEVEGILFVGKSQMKDYYNPITGYRNESVTMIF</sequence>
<keyword evidence="8" id="KW-0067">ATP-binding</keyword>
<comment type="similarity">
    <text evidence="1">In the N-terminal section; belongs to the CRISPR-associated nuclease Cas3-HD family.</text>
</comment>
<gene>
    <name evidence="12" type="primary">cas3</name>
    <name evidence="12" type="ORF">M5X19_04015</name>
</gene>
<evidence type="ECO:0000256" key="5">
    <source>
        <dbReference type="ARBA" id="ARBA00022741"/>
    </source>
</evidence>
<evidence type="ECO:0000256" key="6">
    <source>
        <dbReference type="ARBA" id="ARBA00022801"/>
    </source>
</evidence>
<dbReference type="Gene3D" id="1.10.3210.30">
    <property type="match status" value="1"/>
</dbReference>
<organism evidence="12 13">
    <name type="scientific">Paenibacillus alginolyticus</name>
    <dbReference type="NCBI Taxonomy" id="59839"/>
    <lineage>
        <taxon>Bacteria</taxon>
        <taxon>Bacillati</taxon>
        <taxon>Bacillota</taxon>
        <taxon>Bacilli</taxon>
        <taxon>Bacillales</taxon>
        <taxon>Paenibacillaceae</taxon>
        <taxon>Paenibacillus</taxon>
    </lineage>
</organism>
<dbReference type="SUPFAM" id="SSF52540">
    <property type="entry name" value="P-loop containing nucleoside triphosphate hydrolases"/>
    <property type="match status" value="1"/>
</dbReference>
<dbReference type="InterPro" id="IPR006474">
    <property type="entry name" value="Helicase_Cas3_CRISPR-ass_core"/>
</dbReference>
<evidence type="ECO:0000256" key="8">
    <source>
        <dbReference type="ARBA" id="ARBA00022840"/>
    </source>
</evidence>
<dbReference type="PANTHER" id="PTHR47957">
    <property type="entry name" value="ATP-DEPENDENT HELICASE HRQ1"/>
    <property type="match status" value="1"/>
</dbReference>
<feature type="domain" description="HD Cas3-type" evidence="11">
    <location>
        <begin position="5"/>
        <end position="227"/>
    </location>
</feature>
<evidence type="ECO:0000313" key="12">
    <source>
        <dbReference type="EMBL" id="MCY9692092.1"/>
    </source>
</evidence>
<comment type="similarity">
    <text evidence="2">In the central section; belongs to the CRISPR-associated helicase Cas3 family.</text>
</comment>
<dbReference type="InterPro" id="IPR006935">
    <property type="entry name" value="Helicase/UvrB_N"/>
</dbReference>
<dbReference type="PANTHER" id="PTHR47957:SF3">
    <property type="entry name" value="ATP-DEPENDENT HELICASE HRQ1"/>
    <property type="match status" value="1"/>
</dbReference>
<protein>
    <submittedName>
        <fullName evidence="12">CRISPR-associated helicase Cas3</fullName>
    </submittedName>
</protein>
<evidence type="ECO:0000313" key="13">
    <source>
        <dbReference type="Proteomes" id="UP001527099"/>
    </source>
</evidence>
<dbReference type="PROSITE" id="PS51192">
    <property type="entry name" value="HELICASE_ATP_BIND_1"/>
    <property type="match status" value="1"/>
</dbReference>
<dbReference type="EMBL" id="JAMDMX010000009">
    <property type="protein sequence ID" value="MCY9692092.1"/>
    <property type="molecule type" value="Genomic_DNA"/>
</dbReference>
<dbReference type="NCBIfam" id="TIGR01587">
    <property type="entry name" value="cas3_core"/>
    <property type="match status" value="1"/>
</dbReference>
<keyword evidence="6" id="KW-0378">Hydrolase</keyword>
<evidence type="ECO:0000259" key="10">
    <source>
        <dbReference type="PROSITE" id="PS51192"/>
    </source>
</evidence>
<evidence type="ECO:0000259" key="11">
    <source>
        <dbReference type="PROSITE" id="PS51643"/>
    </source>
</evidence>
<keyword evidence="7" id="KW-0347">Helicase</keyword>
<dbReference type="Gene3D" id="3.40.50.300">
    <property type="entry name" value="P-loop containing nucleotide triphosphate hydrolases"/>
    <property type="match status" value="2"/>
</dbReference>